<dbReference type="EMBL" id="CP113836">
    <property type="protein sequence ID" value="WAL67695.1"/>
    <property type="molecule type" value="Genomic_DNA"/>
</dbReference>
<keyword evidence="2" id="KW-1185">Reference proteome</keyword>
<sequence length="224" mass="24848">MTSDPKLRRTVTEVHHYLLGQLNSAIRRPGAFGGEQTLRLYLDALTFVDNREQDWHQELAALRDRGASVSTGVTGAVHHALGAKAEDVMASVFAEIAHRNAWLLLDRSLQRAEHDHIRRTVDAWCSRNQTLSGTLAEFGPPSIVIGSNNPLYPKTLGYGTTHPDQPLIFLHFWNGTEPGAASTWPPDHPEPLLLAARHPGDRFIDEFVFTPTGAHRRQQLGATT</sequence>
<protein>
    <submittedName>
        <fullName evidence="1">Uncharacterized protein</fullName>
    </submittedName>
</protein>
<reference evidence="1" key="1">
    <citation type="submission" date="2022-11" db="EMBL/GenBank/DDBJ databases">
        <authorList>
            <person name="Mo P."/>
        </authorList>
    </citation>
    <scope>NUCLEOTIDE SEQUENCE</scope>
    <source>
        <strain evidence="1">HUAS 11-8</strain>
    </source>
</reference>
<dbReference type="Proteomes" id="UP001163203">
    <property type="component" value="Chromosome"/>
</dbReference>
<name>A0ABY7B5W6_9PSEU</name>
<organism evidence="1 2">
    <name type="scientific">Amycolatopsis cynarae</name>
    <dbReference type="NCBI Taxonomy" id="2995223"/>
    <lineage>
        <taxon>Bacteria</taxon>
        <taxon>Bacillati</taxon>
        <taxon>Actinomycetota</taxon>
        <taxon>Actinomycetes</taxon>
        <taxon>Pseudonocardiales</taxon>
        <taxon>Pseudonocardiaceae</taxon>
        <taxon>Amycolatopsis</taxon>
    </lineage>
</organism>
<evidence type="ECO:0000313" key="2">
    <source>
        <dbReference type="Proteomes" id="UP001163203"/>
    </source>
</evidence>
<gene>
    <name evidence="1" type="ORF">ORV05_07915</name>
</gene>
<dbReference type="RefSeq" id="WP_268757789.1">
    <property type="nucleotide sequence ID" value="NZ_CP113836.1"/>
</dbReference>
<accession>A0ABY7B5W6</accession>
<proteinExistence type="predicted"/>
<evidence type="ECO:0000313" key="1">
    <source>
        <dbReference type="EMBL" id="WAL67695.1"/>
    </source>
</evidence>